<dbReference type="SUPFAM" id="SSF56399">
    <property type="entry name" value="ADP-ribosylation"/>
    <property type="match status" value="1"/>
</dbReference>
<dbReference type="Pfam" id="PF00643">
    <property type="entry name" value="zf-B_box"/>
    <property type="match status" value="1"/>
</dbReference>
<evidence type="ECO:0000256" key="5">
    <source>
        <dbReference type="ARBA" id="ARBA00022771"/>
    </source>
</evidence>
<dbReference type="InterPro" id="IPR043136">
    <property type="entry name" value="B30.2/SPRY_sf"/>
</dbReference>
<keyword evidence="4 10" id="KW-0479">Metal-binding</keyword>
<evidence type="ECO:0000256" key="7">
    <source>
        <dbReference type="ARBA" id="ARBA00023242"/>
    </source>
</evidence>
<keyword evidence="11" id="KW-0175">Coiled coil</keyword>
<dbReference type="STRING" id="8167.A0A484BZ95"/>
<protein>
    <submittedName>
        <fullName evidence="19">Uncharacterized protein</fullName>
    </submittedName>
</protein>
<evidence type="ECO:0000259" key="14">
    <source>
        <dbReference type="PROSITE" id="PS50103"/>
    </source>
</evidence>
<dbReference type="GO" id="GO:0008270">
    <property type="term" value="F:zinc ion binding"/>
    <property type="evidence" value="ECO:0007669"/>
    <property type="project" value="UniProtKB-KW"/>
</dbReference>
<reference evidence="19 20" key="1">
    <citation type="submission" date="2019-01" db="EMBL/GenBank/DDBJ databases">
        <title>A chromosome-scale genome assembly of the yellow perch, Perca flavescens.</title>
        <authorList>
            <person name="Feron R."/>
            <person name="Morvezen R."/>
            <person name="Bestin A."/>
            <person name="Haffray P."/>
            <person name="Klopp C."/>
            <person name="Zahm M."/>
            <person name="Cabau C."/>
            <person name="Roques C."/>
            <person name="Donnadieu C."/>
            <person name="Bouchez O."/>
            <person name="Christie M."/>
            <person name="Larson W."/>
            <person name="Guiguen Y."/>
        </authorList>
    </citation>
    <scope>NUCLEOTIDE SEQUENCE [LARGE SCALE GENOMIC DNA]</scope>
    <source>
        <strain evidence="19">YP-PL-M2</strain>
        <tissue evidence="19">Blood</tissue>
    </source>
</reference>
<evidence type="ECO:0000313" key="19">
    <source>
        <dbReference type="EMBL" id="TDG96608.1"/>
    </source>
</evidence>
<feature type="region of interest" description="Disordered" evidence="12">
    <location>
        <begin position="387"/>
        <end position="417"/>
    </location>
</feature>
<keyword evidence="3" id="KW-0963">Cytoplasm</keyword>
<dbReference type="SUPFAM" id="SSF117839">
    <property type="entry name" value="WWE domain"/>
    <property type="match status" value="1"/>
</dbReference>
<dbReference type="GO" id="GO:0005737">
    <property type="term" value="C:cytoplasm"/>
    <property type="evidence" value="ECO:0007669"/>
    <property type="project" value="UniProtKB-SubCell"/>
</dbReference>
<keyword evidence="6 10" id="KW-0862">Zinc</keyword>
<dbReference type="SMART" id="SM00184">
    <property type="entry name" value="RING"/>
    <property type="match status" value="1"/>
</dbReference>
<dbReference type="Gene3D" id="3.90.228.10">
    <property type="match status" value="1"/>
</dbReference>
<dbReference type="GO" id="GO:1990404">
    <property type="term" value="F:NAD+-protein mono-ADP-ribosyltransferase activity"/>
    <property type="evidence" value="ECO:0007669"/>
    <property type="project" value="TreeGrafter"/>
</dbReference>
<dbReference type="InterPro" id="IPR013083">
    <property type="entry name" value="Znf_RING/FYVE/PHD"/>
</dbReference>
<dbReference type="InterPro" id="IPR004170">
    <property type="entry name" value="WWE_dom"/>
</dbReference>
<evidence type="ECO:0000256" key="2">
    <source>
        <dbReference type="ARBA" id="ARBA00004496"/>
    </source>
</evidence>
<dbReference type="PANTHER" id="PTHR45740:SF6">
    <property type="entry name" value="PROTEIN MONO-ADP-RIBOSYLTRANSFERASE PARP12"/>
    <property type="match status" value="1"/>
</dbReference>
<evidence type="ECO:0000256" key="12">
    <source>
        <dbReference type="SAM" id="MobiDB-lite"/>
    </source>
</evidence>
<feature type="domain" description="C3H1-type" evidence="14">
    <location>
        <begin position="606"/>
        <end position="633"/>
    </location>
</feature>
<dbReference type="InterPro" id="IPR000571">
    <property type="entry name" value="Znf_CCCH"/>
</dbReference>
<evidence type="ECO:0000259" key="15">
    <source>
        <dbReference type="PROSITE" id="PS50119"/>
    </source>
</evidence>
<feature type="domain" description="B30.2/SPRY" evidence="16">
    <location>
        <begin position="312"/>
        <end position="512"/>
    </location>
</feature>
<dbReference type="Gene3D" id="2.60.120.920">
    <property type="match status" value="1"/>
</dbReference>
<comment type="similarity">
    <text evidence="8">Belongs to the ARTD/PARP family.</text>
</comment>
<dbReference type="CDD" id="cd01439">
    <property type="entry name" value="TCCD_inducible_PARP_like"/>
    <property type="match status" value="1"/>
</dbReference>
<dbReference type="Pfam" id="PF00644">
    <property type="entry name" value="PARP"/>
    <property type="match status" value="1"/>
</dbReference>
<dbReference type="InterPro" id="IPR017907">
    <property type="entry name" value="Znf_RING_CS"/>
</dbReference>
<comment type="subcellular location">
    <subcellularLocation>
        <location evidence="2">Cytoplasm</location>
    </subcellularLocation>
    <subcellularLocation>
        <location evidence="1">Nucleus</location>
    </subcellularLocation>
</comment>
<gene>
    <name evidence="19" type="ORF">EPR50_G00230610</name>
</gene>
<feature type="compositionally biased region" description="Polar residues" evidence="12">
    <location>
        <begin position="561"/>
        <end position="590"/>
    </location>
</feature>
<evidence type="ECO:0000259" key="17">
    <source>
        <dbReference type="PROSITE" id="PS50918"/>
    </source>
</evidence>
<feature type="region of interest" description="Disordered" evidence="12">
    <location>
        <begin position="561"/>
        <end position="598"/>
    </location>
</feature>
<dbReference type="SMART" id="SM00589">
    <property type="entry name" value="PRY"/>
    <property type="match status" value="1"/>
</dbReference>
<dbReference type="GO" id="GO:0003950">
    <property type="term" value="F:NAD+ poly-ADP-ribosyltransferase activity"/>
    <property type="evidence" value="ECO:0007669"/>
    <property type="project" value="InterPro"/>
</dbReference>
<evidence type="ECO:0000256" key="3">
    <source>
        <dbReference type="ARBA" id="ARBA00022490"/>
    </source>
</evidence>
<dbReference type="PROSITE" id="PS00518">
    <property type="entry name" value="ZF_RING_1"/>
    <property type="match status" value="1"/>
</dbReference>
<feature type="domain" description="RING-type" evidence="13">
    <location>
        <begin position="46"/>
        <end position="87"/>
    </location>
</feature>
<dbReference type="PROSITE" id="PS51059">
    <property type="entry name" value="PARP_CATALYTIC"/>
    <property type="match status" value="1"/>
</dbReference>
<evidence type="ECO:0000256" key="11">
    <source>
        <dbReference type="SAM" id="Coils"/>
    </source>
</evidence>
<evidence type="ECO:0000313" key="20">
    <source>
        <dbReference type="Proteomes" id="UP000295070"/>
    </source>
</evidence>
<dbReference type="Gene3D" id="3.30.160.60">
    <property type="entry name" value="Classic Zinc Finger"/>
    <property type="match status" value="1"/>
</dbReference>
<accession>A0A484BZ95</accession>
<dbReference type="InterPro" id="IPR001870">
    <property type="entry name" value="B30.2/SPRY"/>
</dbReference>
<feature type="compositionally biased region" description="Basic and acidic residues" evidence="12">
    <location>
        <begin position="355"/>
        <end position="370"/>
    </location>
</feature>
<keyword evidence="5 9" id="KW-0863">Zinc-finger</keyword>
<dbReference type="InterPro" id="IPR013320">
    <property type="entry name" value="ConA-like_dom_sf"/>
</dbReference>
<dbReference type="SMART" id="SM00336">
    <property type="entry name" value="BBOX"/>
    <property type="match status" value="1"/>
</dbReference>
<evidence type="ECO:0000259" key="18">
    <source>
        <dbReference type="PROSITE" id="PS51059"/>
    </source>
</evidence>
<dbReference type="AlphaFoldDB" id="A0A484BZ95"/>
<sequence length="1031" mass="117157">MGPNTACYQASGSCQDRHRTLFVRVKQELSVKMAGRLSLPEVDLSCSICCEIFRDPVVLKCSHSFCAPCLQQYWTHGGRSRDCPLCRTQSVDDPVPSLTLRNLCEAYIQESEGVDDLAGELYCDPGEMCPLHGERLKLFCMPDKEAICVVCHTSRKHKQHECCPVSEAVVDVKEKMKSALSSLHEKRDAFDKMKKNYEDTVEYIQVQARFVARRTREEFEKLHSFLDAEEEARMEALRGEEEQKSRALMQKIEEITRNMASVSESIRDLEEGIALEGISVLHKCKKTLTRANSPIEDPVMAPGALLDVAKYLGSLNFHVWEKMHKTVKFTPVTLDPNTAAPWLVLSDDLTSVCDSDEKQKLPDNPERFDPDTGVLGRESFTSGKHAWDVNVSRSTKMPNRRTKRKLADSEPPSKSSKVTFLSPSLILLEIPADTNTSLPVWEAMRSQQVDIAWTVNPYSISVHLTPVSSTLGKMTTSSKSERTSSVAQTVVPSTRILQPQMVIQFITQQHGATQNSCVLLTLSQNGTHLLPNPPGQPLNIPPNPTPVTAVIVSLPLIITQQQPAHQPGTPTKRQILPATQSPTATPTKQRAPSKVPVPSLFHTRSSPDIQVCDRFLLGLCSAGKRCKMHHTPYPFHWQLWCVTTHRWIDIPSRSQVLLERNYCNVDQKLIYFKDGHVLYTLVFDSMKLKNSFHYGGVRRLTNSDSLVKNPYFASKWKIYWWNNLEWEEYNKDVSTLILKKMSEKEPECSFYIGSQQYKVYLATMTQSNVTTGFQRKVRCRPIYCSPKSMQPYLQTGIQPVSTEPVGDPPGENFSVDPLQEFSSWYPPVWCLASEQDFSLVDLPAGTQAYRSIENLFNESLPETKVDIISIEQIQNLLHWDKYQRQKAYMQKQHTNSKEPLERHLFHGTTKEPSEDICHNNFDPRMAGVHGTSQGFGSYFATTASFSHKYTAKEGPDKVCHMFLAKVLVGETCLGKFNYRRPPLNSKMRQFYLYDSCVDNMDKPTMFVVFDSCQCYPYYLIKYKDLPQEIDI</sequence>
<dbReference type="SUPFAM" id="SSF57845">
    <property type="entry name" value="B-box zinc-binding domain"/>
    <property type="match status" value="1"/>
</dbReference>
<dbReference type="InterPro" id="IPR006574">
    <property type="entry name" value="PRY"/>
</dbReference>
<dbReference type="Gene3D" id="3.30.720.50">
    <property type="match status" value="1"/>
</dbReference>
<dbReference type="EMBL" id="SCKG01000023">
    <property type="protein sequence ID" value="TDG96608.1"/>
    <property type="molecule type" value="Genomic_DNA"/>
</dbReference>
<dbReference type="Proteomes" id="UP000295070">
    <property type="component" value="Chromosome 23"/>
</dbReference>
<dbReference type="GO" id="GO:0005634">
    <property type="term" value="C:nucleus"/>
    <property type="evidence" value="ECO:0007669"/>
    <property type="project" value="UniProtKB-SubCell"/>
</dbReference>
<dbReference type="InterPro" id="IPR051712">
    <property type="entry name" value="ARTD-AVP"/>
</dbReference>
<feature type="domain" description="PARP catalytic" evidence="18">
    <location>
        <begin position="825"/>
        <end position="1031"/>
    </location>
</feature>
<feature type="domain" description="WWE" evidence="17">
    <location>
        <begin position="702"/>
        <end position="779"/>
    </location>
</feature>
<dbReference type="InterPro" id="IPR012317">
    <property type="entry name" value="Poly(ADP-ribose)pol_cat_dom"/>
</dbReference>
<keyword evidence="20" id="KW-1185">Reference proteome</keyword>
<dbReference type="Gene3D" id="3.30.40.10">
    <property type="entry name" value="Zinc/RING finger domain, C3HC4 (zinc finger)"/>
    <property type="match status" value="1"/>
</dbReference>
<evidence type="ECO:0000259" key="16">
    <source>
        <dbReference type="PROSITE" id="PS50188"/>
    </source>
</evidence>
<evidence type="ECO:0000256" key="10">
    <source>
        <dbReference type="PROSITE-ProRule" id="PRU00723"/>
    </source>
</evidence>
<organism evidence="19 20">
    <name type="scientific">Perca flavescens</name>
    <name type="common">American yellow perch</name>
    <name type="synonym">Morone flavescens</name>
    <dbReference type="NCBI Taxonomy" id="8167"/>
    <lineage>
        <taxon>Eukaryota</taxon>
        <taxon>Metazoa</taxon>
        <taxon>Chordata</taxon>
        <taxon>Craniata</taxon>
        <taxon>Vertebrata</taxon>
        <taxon>Euteleostomi</taxon>
        <taxon>Actinopterygii</taxon>
        <taxon>Neopterygii</taxon>
        <taxon>Teleostei</taxon>
        <taxon>Neoteleostei</taxon>
        <taxon>Acanthomorphata</taxon>
        <taxon>Eupercaria</taxon>
        <taxon>Perciformes</taxon>
        <taxon>Percoidei</taxon>
        <taxon>Percidae</taxon>
        <taxon>Percinae</taxon>
        <taxon>Perca</taxon>
    </lineage>
</organism>
<feature type="region of interest" description="Disordered" evidence="12">
    <location>
        <begin position="355"/>
        <end position="375"/>
    </location>
</feature>
<dbReference type="PROSITE" id="PS50918">
    <property type="entry name" value="WWE"/>
    <property type="match status" value="1"/>
</dbReference>
<evidence type="ECO:0000259" key="13">
    <source>
        <dbReference type="PROSITE" id="PS50089"/>
    </source>
</evidence>
<dbReference type="SUPFAM" id="SSF49899">
    <property type="entry name" value="Concanavalin A-like lectins/glucanases"/>
    <property type="match status" value="1"/>
</dbReference>
<dbReference type="InterPro" id="IPR037197">
    <property type="entry name" value="WWE_dom_sf"/>
</dbReference>
<evidence type="ECO:0000256" key="4">
    <source>
        <dbReference type="ARBA" id="ARBA00022723"/>
    </source>
</evidence>
<keyword evidence="7" id="KW-0539">Nucleus</keyword>
<dbReference type="Pfam" id="PF00097">
    <property type="entry name" value="zf-C3HC4"/>
    <property type="match status" value="1"/>
</dbReference>
<proteinExistence type="inferred from homology"/>
<dbReference type="PROSITE" id="PS50089">
    <property type="entry name" value="ZF_RING_2"/>
    <property type="match status" value="1"/>
</dbReference>
<evidence type="ECO:0000256" key="6">
    <source>
        <dbReference type="ARBA" id="ARBA00022833"/>
    </source>
</evidence>
<dbReference type="Pfam" id="PF13765">
    <property type="entry name" value="PRY"/>
    <property type="match status" value="1"/>
</dbReference>
<dbReference type="InterPro" id="IPR003879">
    <property type="entry name" value="Butyrophylin_SPRY"/>
</dbReference>
<dbReference type="InterPro" id="IPR018957">
    <property type="entry name" value="Znf_C3HC4_RING-type"/>
</dbReference>
<dbReference type="SUPFAM" id="SSF57850">
    <property type="entry name" value="RING/U-box"/>
    <property type="match status" value="1"/>
</dbReference>
<name>A0A484BZ95_PERFV</name>
<evidence type="ECO:0000256" key="1">
    <source>
        <dbReference type="ARBA" id="ARBA00004123"/>
    </source>
</evidence>
<dbReference type="PROSITE" id="PS50188">
    <property type="entry name" value="B302_SPRY"/>
    <property type="match status" value="1"/>
</dbReference>
<dbReference type="InterPro" id="IPR001841">
    <property type="entry name" value="Znf_RING"/>
</dbReference>
<dbReference type="InterPro" id="IPR000315">
    <property type="entry name" value="Znf_B-box"/>
</dbReference>
<dbReference type="PANTHER" id="PTHR45740">
    <property type="entry name" value="POLY [ADP-RIBOSE] POLYMERASE"/>
    <property type="match status" value="1"/>
</dbReference>
<comment type="caution">
    <text evidence="19">The sequence shown here is derived from an EMBL/GenBank/DDBJ whole genome shotgun (WGS) entry which is preliminary data.</text>
</comment>
<feature type="coiled-coil region" evidence="11">
    <location>
        <begin position="238"/>
        <end position="272"/>
    </location>
</feature>
<dbReference type="PROSITE" id="PS50119">
    <property type="entry name" value="ZF_BBOX"/>
    <property type="match status" value="1"/>
</dbReference>
<feature type="domain" description="B box-type" evidence="15">
    <location>
        <begin position="124"/>
        <end position="165"/>
    </location>
</feature>
<dbReference type="PRINTS" id="PR01407">
    <property type="entry name" value="BUTYPHLNCDUF"/>
</dbReference>
<evidence type="ECO:0000256" key="9">
    <source>
        <dbReference type="PROSITE-ProRule" id="PRU00024"/>
    </source>
</evidence>
<evidence type="ECO:0000256" key="8">
    <source>
        <dbReference type="ARBA" id="ARBA00024347"/>
    </source>
</evidence>
<dbReference type="Pfam" id="PF02825">
    <property type="entry name" value="WWE"/>
    <property type="match status" value="1"/>
</dbReference>
<dbReference type="PROSITE" id="PS50103">
    <property type="entry name" value="ZF_C3H1"/>
    <property type="match status" value="1"/>
</dbReference>
<feature type="zinc finger region" description="C3H1-type" evidence="10">
    <location>
        <begin position="606"/>
        <end position="633"/>
    </location>
</feature>